<name>A0A1G8S8E5_9BACL</name>
<sequence length="176" mass="19382">MLMNKPKVLLPVLVLLFLSLITTASTAGTRAEAQSGAQTERLTVYIQELQKNADGSLKLTADPIEWYEGAEADRIFAEREPEAAAEIGGTPDGYYIVNDSETLSTYPVAANAAVMMQIYDHTGNLEDLDINWNESITLQKFTEEFAKTEVFDLSGSPYHLTIENGVVTSIVQQYTP</sequence>
<keyword evidence="3" id="KW-1185">Reference proteome</keyword>
<protein>
    <submittedName>
        <fullName evidence="2">Uncharacterized protein</fullName>
    </submittedName>
</protein>
<organism evidence="2 3">
    <name type="scientific">Paenibacillus typhae</name>
    <dbReference type="NCBI Taxonomy" id="1174501"/>
    <lineage>
        <taxon>Bacteria</taxon>
        <taxon>Bacillati</taxon>
        <taxon>Bacillota</taxon>
        <taxon>Bacilli</taxon>
        <taxon>Bacillales</taxon>
        <taxon>Paenibacillaceae</taxon>
        <taxon>Paenibacillus</taxon>
    </lineage>
</organism>
<evidence type="ECO:0000313" key="3">
    <source>
        <dbReference type="Proteomes" id="UP000199050"/>
    </source>
</evidence>
<keyword evidence="1" id="KW-0732">Signal</keyword>
<dbReference type="EMBL" id="FNDX01000014">
    <property type="protein sequence ID" value="SDJ25453.1"/>
    <property type="molecule type" value="Genomic_DNA"/>
</dbReference>
<dbReference type="RefSeq" id="WP_090714969.1">
    <property type="nucleotide sequence ID" value="NZ_CBCSKY010000016.1"/>
</dbReference>
<dbReference type="AlphaFoldDB" id="A0A1G8S8E5"/>
<feature type="signal peptide" evidence="1">
    <location>
        <begin position="1"/>
        <end position="27"/>
    </location>
</feature>
<feature type="chain" id="PRO_5038682758" evidence="1">
    <location>
        <begin position="28"/>
        <end position="176"/>
    </location>
</feature>
<proteinExistence type="predicted"/>
<dbReference type="STRING" id="1174501.SAMN05216192_11411"/>
<evidence type="ECO:0000313" key="2">
    <source>
        <dbReference type="EMBL" id="SDJ25453.1"/>
    </source>
</evidence>
<gene>
    <name evidence="2" type="ORF">SAMN05216192_11411</name>
</gene>
<dbReference type="OrthoDB" id="2678247at2"/>
<reference evidence="3" key="1">
    <citation type="submission" date="2016-10" db="EMBL/GenBank/DDBJ databases">
        <authorList>
            <person name="Varghese N."/>
            <person name="Submissions S."/>
        </authorList>
    </citation>
    <scope>NUCLEOTIDE SEQUENCE [LARGE SCALE GENOMIC DNA]</scope>
    <source>
        <strain evidence="3">CGMCC 1.11012</strain>
    </source>
</reference>
<accession>A0A1G8S8E5</accession>
<evidence type="ECO:0000256" key="1">
    <source>
        <dbReference type="SAM" id="SignalP"/>
    </source>
</evidence>
<dbReference type="Proteomes" id="UP000199050">
    <property type="component" value="Unassembled WGS sequence"/>
</dbReference>